<dbReference type="EMBL" id="AUZX01015994">
    <property type="protein sequence ID" value="EQD27527.1"/>
    <property type="molecule type" value="Genomic_DNA"/>
</dbReference>
<dbReference type="GO" id="GO:0033214">
    <property type="term" value="P:siderophore-iron import into cell"/>
    <property type="evidence" value="ECO:0007669"/>
    <property type="project" value="TreeGrafter"/>
</dbReference>
<feature type="transmembrane region" description="Helical" evidence="8">
    <location>
        <begin position="219"/>
        <end position="243"/>
    </location>
</feature>
<feature type="transmembrane region" description="Helical" evidence="8">
    <location>
        <begin position="70"/>
        <end position="91"/>
    </location>
</feature>
<proteinExistence type="inferred from homology"/>
<evidence type="ECO:0000256" key="3">
    <source>
        <dbReference type="ARBA" id="ARBA00022448"/>
    </source>
</evidence>
<feature type="non-terminal residue" evidence="9">
    <location>
        <position position="252"/>
    </location>
</feature>
<reference evidence="9" key="1">
    <citation type="submission" date="2013-08" db="EMBL/GenBank/DDBJ databases">
        <authorList>
            <person name="Mendez C."/>
            <person name="Richter M."/>
            <person name="Ferrer M."/>
            <person name="Sanchez J."/>
        </authorList>
    </citation>
    <scope>NUCLEOTIDE SEQUENCE</scope>
</reference>
<dbReference type="Gene3D" id="1.10.3470.10">
    <property type="entry name" value="ABC transporter involved in vitamin B12 uptake, BtuC"/>
    <property type="match status" value="1"/>
</dbReference>
<sequence length="252" mass="25667">HILGYEITGGAFGGSPCGGSIDSARCSTLVLIVWDSVVPEILLAFLAGALLGVSGGLLQGVFRNPLADPYLLGISTGAAIGASILFVFGVGLAQANLALPLFAFAGALLTGLVILVAARSSRSSIETLMLTGVALNAFLSGGLVFTLLYNPIGNLQLNFWLLGGVFGATWNQVGLLFGGLLVVGALVTLHGRALNLLQLGGDVAQSLGLDSRRVVMRSILLASVATALAVAFTGVIGFVGLIAPHIARRLFG</sequence>
<evidence type="ECO:0000256" key="5">
    <source>
        <dbReference type="ARBA" id="ARBA00022692"/>
    </source>
</evidence>
<dbReference type="PANTHER" id="PTHR30472:SF25">
    <property type="entry name" value="ABC TRANSPORTER PERMEASE PROTEIN MJ0876-RELATED"/>
    <property type="match status" value="1"/>
</dbReference>
<dbReference type="CDD" id="cd06550">
    <property type="entry name" value="TM_ABC_iron-siderophores_like"/>
    <property type="match status" value="1"/>
</dbReference>
<reference evidence="9" key="2">
    <citation type="journal article" date="2014" name="ISME J.">
        <title>Microbial stratification in low pH oxic and suboxic macroscopic growths along an acid mine drainage.</title>
        <authorList>
            <person name="Mendez-Garcia C."/>
            <person name="Mesa V."/>
            <person name="Sprenger R.R."/>
            <person name="Richter M."/>
            <person name="Diez M.S."/>
            <person name="Solano J."/>
            <person name="Bargiela R."/>
            <person name="Golyshina O.V."/>
            <person name="Manteca A."/>
            <person name="Ramos J.L."/>
            <person name="Gallego J.R."/>
            <person name="Llorente I."/>
            <person name="Martins Dos Santos V.A."/>
            <person name="Jensen O.N."/>
            <person name="Pelaez A.I."/>
            <person name="Sanchez J."/>
            <person name="Ferrer M."/>
        </authorList>
    </citation>
    <scope>NUCLEOTIDE SEQUENCE</scope>
</reference>
<keyword evidence="3" id="KW-0813">Transport</keyword>
<feature type="non-terminal residue" evidence="9">
    <location>
        <position position="1"/>
    </location>
</feature>
<evidence type="ECO:0000313" key="9">
    <source>
        <dbReference type="EMBL" id="EQD27527.1"/>
    </source>
</evidence>
<evidence type="ECO:0000256" key="4">
    <source>
        <dbReference type="ARBA" id="ARBA00022475"/>
    </source>
</evidence>
<dbReference type="AlphaFoldDB" id="T0Y6N1"/>
<keyword evidence="6 8" id="KW-1133">Transmembrane helix</keyword>
<evidence type="ECO:0000256" key="1">
    <source>
        <dbReference type="ARBA" id="ARBA00004651"/>
    </source>
</evidence>
<dbReference type="PANTHER" id="PTHR30472">
    <property type="entry name" value="FERRIC ENTEROBACTIN TRANSPORT SYSTEM PERMEASE PROTEIN"/>
    <property type="match status" value="1"/>
</dbReference>
<dbReference type="GO" id="GO:0022857">
    <property type="term" value="F:transmembrane transporter activity"/>
    <property type="evidence" value="ECO:0007669"/>
    <property type="project" value="InterPro"/>
</dbReference>
<dbReference type="InterPro" id="IPR000522">
    <property type="entry name" value="ABC_transptr_permease_BtuC"/>
</dbReference>
<evidence type="ECO:0000256" key="8">
    <source>
        <dbReference type="SAM" id="Phobius"/>
    </source>
</evidence>
<organism evidence="9">
    <name type="scientific">mine drainage metagenome</name>
    <dbReference type="NCBI Taxonomy" id="410659"/>
    <lineage>
        <taxon>unclassified sequences</taxon>
        <taxon>metagenomes</taxon>
        <taxon>ecological metagenomes</taxon>
    </lineage>
</organism>
<dbReference type="InterPro" id="IPR037294">
    <property type="entry name" value="ABC_BtuC-like"/>
</dbReference>
<name>T0Y6N1_9ZZZZ</name>
<dbReference type="SUPFAM" id="SSF81345">
    <property type="entry name" value="ABC transporter involved in vitamin B12 uptake, BtuC"/>
    <property type="match status" value="1"/>
</dbReference>
<comment type="similarity">
    <text evidence="2">Belongs to the binding-protein-dependent transport system permease family. FecCD subfamily.</text>
</comment>
<keyword evidence="4" id="KW-1003">Cell membrane</keyword>
<evidence type="ECO:0000256" key="6">
    <source>
        <dbReference type="ARBA" id="ARBA00022989"/>
    </source>
</evidence>
<dbReference type="Pfam" id="PF01032">
    <property type="entry name" value="FecCD"/>
    <property type="match status" value="1"/>
</dbReference>
<comment type="caution">
    <text evidence="9">The sequence shown here is derived from an EMBL/GenBank/DDBJ whole genome shotgun (WGS) entry which is preliminary data.</text>
</comment>
<feature type="transmembrane region" description="Helical" evidence="8">
    <location>
        <begin position="169"/>
        <end position="189"/>
    </location>
</feature>
<dbReference type="GO" id="GO:0005886">
    <property type="term" value="C:plasma membrane"/>
    <property type="evidence" value="ECO:0007669"/>
    <property type="project" value="UniProtKB-SubCell"/>
</dbReference>
<feature type="transmembrane region" description="Helical" evidence="8">
    <location>
        <begin position="97"/>
        <end position="116"/>
    </location>
</feature>
<comment type="subcellular location">
    <subcellularLocation>
        <location evidence="1">Cell membrane</location>
        <topology evidence="1">Multi-pass membrane protein</topology>
    </subcellularLocation>
</comment>
<keyword evidence="5 8" id="KW-0812">Transmembrane</keyword>
<evidence type="ECO:0000256" key="7">
    <source>
        <dbReference type="ARBA" id="ARBA00023136"/>
    </source>
</evidence>
<gene>
    <name evidence="9" type="ORF">B1A_21637</name>
</gene>
<protein>
    <submittedName>
        <fullName evidence="9">Transport system permease protein</fullName>
    </submittedName>
</protein>
<feature type="transmembrane region" description="Helical" evidence="8">
    <location>
        <begin position="128"/>
        <end position="149"/>
    </location>
</feature>
<keyword evidence="7 8" id="KW-0472">Membrane</keyword>
<feature type="transmembrane region" description="Helical" evidence="8">
    <location>
        <begin position="41"/>
        <end position="58"/>
    </location>
</feature>
<evidence type="ECO:0000256" key="2">
    <source>
        <dbReference type="ARBA" id="ARBA00007935"/>
    </source>
</evidence>
<accession>T0Y6N1</accession>